<organism evidence="6 7">
    <name type="scientific">Paroceanicella profunda</name>
    <dbReference type="NCBI Taxonomy" id="2579971"/>
    <lineage>
        <taxon>Bacteria</taxon>
        <taxon>Pseudomonadati</taxon>
        <taxon>Pseudomonadota</taxon>
        <taxon>Alphaproteobacteria</taxon>
        <taxon>Rhodobacterales</taxon>
        <taxon>Paracoccaceae</taxon>
        <taxon>Paroceanicella</taxon>
    </lineage>
</organism>
<dbReference type="Pfam" id="PF00941">
    <property type="entry name" value="FAD_binding_5"/>
    <property type="match status" value="1"/>
</dbReference>
<accession>A0A5B8G5B6</accession>
<proteinExistence type="predicted"/>
<keyword evidence="1" id="KW-0285">Flavoprotein</keyword>
<geneLocation type="plasmid" evidence="7">
    <name>pd4m1c</name>
</geneLocation>
<keyword evidence="7" id="KW-1185">Reference proteome</keyword>
<keyword evidence="6" id="KW-0614">Plasmid</keyword>
<sequence>MKAPPFRYARPETVAEAVRLLAEHPGARILAGGQSLVATLQMRLSAPVLVIDINRIPGLDSIRRAGDRLLIGALVRHAQTAGSALVAEHCPLVAAAMPHVAHAAIRNRGTTCGSLANADPAAEMPACAVALDALLEISGPGGARSVPARSFYSGLFETDLAEDELLTGVSLPVAAPGERFVFDEIARRHGDFPEVGLAARRRAEGGRTVALDLVIFGPEPCPRPSAAAREIALHRPFDAACIAEITAAVTAEMEPMAHAAVRRLQAGALLRRCLPRLADGPPDHLKNENHQQGIPA</sequence>
<dbReference type="InterPro" id="IPR036683">
    <property type="entry name" value="CO_DH_flav_C_dom_sf"/>
</dbReference>
<evidence type="ECO:0000256" key="1">
    <source>
        <dbReference type="ARBA" id="ARBA00022630"/>
    </source>
</evidence>
<dbReference type="GO" id="GO:0071949">
    <property type="term" value="F:FAD binding"/>
    <property type="evidence" value="ECO:0007669"/>
    <property type="project" value="InterPro"/>
</dbReference>
<dbReference type="Gene3D" id="3.30.43.10">
    <property type="entry name" value="Uridine Diphospho-n-acetylenolpyruvylglucosamine Reductase, domain 2"/>
    <property type="match status" value="1"/>
</dbReference>
<evidence type="ECO:0000259" key="4">
    <source>
        <dbReference type="PROSITE" id="PS51387"/>
    </source>
</evidence>
<protein>
    <submittedName>
        <fullName evidence="6">Xanthine dehydrogenase family protein subunit M</fullName>
    </submittedName>
</protein>
<geneLocation type="plasmid" evidence="6">
    <name>pD4M1C</name>
</geneLocation>
<dbReference type="InterPro" id="IPR036318">
    <property type="entry name" value="FAD-bd_PCMH-like_sf"/>
</dbReference>
<dbReference type="PANTHER" id="PTHR42659:SF2">
    <property type="entry name" value="XANTHINE DEHYDROGENASE SUBUNIT C-RELATED"/>
    <property type="match status" value="1"/>
</dbReference>
<evidence type="ECO:0000256" key="2">
    <source>
        <dbReference type="ARBA" id="ARBA00022827"/>
    </source>
</evidence>
<dbReference type="PANTHER" id="PTHR42659">
    <property type="entry name" value="XANTHINE DEHYDROGENASE SUBUNIT C-RELATED"/>
    <property type="match status" value="1"/>
</dbReference>
<name>A0A5B8G5B6_9RHOB</name>
<reference evidence="6 7" key="1">
    <citation type="submission" date="2019-06" db="EMBL/GenBank/DDBJ databases">
        <title>Genome sequence of Rhodobacteraceae bacterium D4M1.</title>
        <authorList>
            <person name="Cao J."/>
        </authorList>
    </citation>
    <scope>NUCLEOTIDE SEQUENCE [LARGE SCALE GENOMIC DNA]</scope>
    <source>
        <strain evidence="6 7">D4M1</strain>
        <plasmid evidence="7">pd4m1c</plasmid>
        <plasmid evidence="6">pD4M1C</plasmid>
    </source>
</reference>
<dbReference type="InterPro" id="IPR016166">
    <property type="entry name" value="FAD-bd_PCMH"/>
</dbReference>
<evidence type="ECO:0000313" key="5">
    <source>
        <dbReference type="EMBL" id="QDL94539.1"/>
    </source>
</evidence>
<dbReference type="Proteomes" id="UP000305888">
    <property type="component" value="Plasmid pD4M1C"/>
</dbReference>
<dbReference type="InterPro" id="IPR016167">
    <property type="entry name" value="FAD-bd_PCMH_sub1"/>
</dbReference>
<dbReference type="RefSeq" id="WP_138576837.1">
    <property type="nucleotide sequence ID" value="NZ_CP040821.1"/>
</dbReference>
<evidence type="ECO:0000256" key="3">
    <source>
        <dbReference type="ARBA" id="ARBA00023002"/>
    </source>
</evidence>
<keyword evidence="2" id="KW-0274">FAD</keyword>
<feature type="domain" description="FAD-binding PCMH-type" evidence="4">
    <location>
        <begin position="1"/>
        <end position="176"/>
    </location>
</feature>
<dbReference type="OrthoDB" id="9793944at2"/>
<evidence type="ECO:0000313" key="6">
    <source>
        <dbReference type="EMBL" id="QDL94679.1"/>
    </source>
</evidence>
<gene>
    <name evidence="5" type="ORF">FDP22_21920</name>
    <name evidence="6" type="ORF">FDP22_22700</name>
</gene>
<keyword evidence="3" id="KW-0560">Oxidoreductase</keyword>
<evidence type="ECO:0000313" key="7">
    <source>
        <dbReference type="Proteomes" id="UP000305888"/>
    </source>
</evidence>
<dbReference type="AlphaFoldDB" id="A0A5B8G5B6"/>
<dbReference type="InterPro" id="IPR051312">
    <property type="entry name" value="Diverse_Substr_Oxidored"/>
</dbReference>
<dbReference type="Pfam" id="PF03450">
    <property type="entry name" value="CO_deh_flav_C"/>
    <property type="match status" value="1"/>
</dbReference>
<dbReference type="SUPFAM" id="SSF55447">
    <property type="entry name" value="CO dehydrogenase flavoprotein C-terminal domain-like"/>
    <property type="match status" value="1"/>
</dbReference>
<dbReference type="Gene3D" id="3.30.465.10">
    <property type="match status" value="1"/>
</dbReference>
<dbReference type="SUPFAM" id="SSF56176">
    <property type="entry name" value="FAD-binding/transporter-associated domain-like"/>
    <property type="match status" value="1"/>
</dbReference>
<dbReference type="PROSITE" id="PS51387">
    <property type="entry name" value="FAD_PCMH"/>
    <property type="match status" value="1"/>
</dbReference>
<dbReference type="Gene3D" id="3.30.390.50">
    <property type="entry name" value="CO dehydrogenase flavoprotein, C-terminal domain"/>
    <property type="match status" value="1"/>
</dbReference>
<dbReference type="EMBL" id="CP040821">
    <property type="protein sequence ID" value="QDL94539.1"/>
    <property type="molecule type" value="Genomic_DNA"/>
</dbReference>
<dbReference type="InterPro" id="IPR002346">
    <property type="entry name" value="Mopterin_DH_FAD-bd"/>
</dbReference>
<dbReference type="GO" id="GO:0016491">
    <property type="term" value="F:oxidoreductase activity"/>
    <property type="evidence" value="ECO:0007669"/>
    <property type="project" value="UniProtKB-KW"/>
</dbReference>
<dbReference type="InterPro" id="IPR016169">
    <property type="entry name" value="FAD-bd_PCMH_sub2"/>
</dbReference>
<dbReference type="KEGG" id="ppru:FDP22_22700"/>
<dbReference type="EMBL" id="CP040821">
    <property type="protein sequence ID" value="QDL94679.1"/>
    <property type="molecule type" value="Genomic_DNA"/>
</dbReference>
<dbReference type="KEGG" id="ppru:FDP22_21920"/>
<dbReference type="InterPro" id="IPR005107">
    <property type="entry name" value="CO_DH_flav_C"/>
</dbReference>